<evidence type="ECO:0000313" key="6">
    <source>
        <dbReference type="Proteomes" id="UP000435112"/>
    </source>
</evidence>
<reference evidence="5 6" key="1">
    <citation type="submission" date="2018-09" db="EMBL/GenBank/DDBJ databases">
        <title>Genomic investigation of the strawberry pathogen Phytophthora fragariae indicates pathogenicity is determined by transcriptional variation in three key races.</title>
        <authorList>
            <person name="Adams T.M."/>
            <person name="Armitage A.D."/>
            <person name="Sobczyk M.K."/>
            <person name="Bates H.J."/>
            <person name="Dunwell J.M."/>
            <person name="Nellist C.F."/>
            <person name="Harrison R.J."/>
        </authorList>
    </citation>
    <scope>NUCLEOTIDE SEQUENCE [LARGE SCALE GENOMIC DNA]</scope>
    <source>
        <strain evidence="4 5">SCRP249</strain>
        <strain evidence="3 6">SCRP324</strain>
    </source>
</reference>
<sequence>MCIARNLSSRLARNHARRWFGVHKDSFRLSRGRLARSGGIRGDFEAYSLIDGDEDSGWLDLGIVNVEAETESKRQEAEARLRTKSNELRRFHDKICTRVTERERENRLEAQRAQNYLDAKCAKVFSATESTLQTGNAPVVRISTRPYFQQLKRNKNAILKNCPLGQQIDQVIRLDAQIRDDLLRSTEISRSENYMNNDEREYENSTNVTLPAESPVLLPEQRVALYATVRRQYMEMNRAKIQKNVWRGASKPINSDKAKSPLSNSSIEAAVRGSRARRADNSRNQSSGERRATSTDVKVIDMTSGCDVRAHRQTTTSSTPWRKKTASGSSKQVAATEHERFLRALQAQLGTPALCSCAKAGPNSGSSSQPCANNCALYKQPKKREKLLASVYKQQQLDTTTTAASPIR</sequence>
<evidence type="ECO:0000313" key="3">
    <source>
        <dbReference type="EMBL" id="KAE9031522.1"/>
    </source>
</evidence>
<name>A0A6A3MJ26_9STRA</name>
<dbReference type="OrthoDB" id="10007210at2759"/>
<dbReference type="Proteomes" id="UP000429607">
    <property type="component" value="Unassembled WGS sequence"/>
</dbReference>
<dbReference type="Proteomes" id="UP000435112">
    <property type="component" value="Unassembled WGS sequence"/>
</dbReference>
<organism evidence="3 6">
    <name type="scientific">Phytophthora rubi</name>
    <dbReference type="NCBI Taxonomy" id="129364"/>
    <lineage>
        <taxon>Eukaryota</taxon>
        <taxon>Sar</taxon>
        <taxon>Stramenopiles</taxon>
        <taxon>Oomycota</taxon>
        <taxon>Peronosporomycetes</taxon>
        <taxon>Peronosporales</taxon>
        <taxon>Peronosporaceae</taxon>
        <taxon>Phytophthora</taxon>
    </lineage>
</organism>
<proteinExistence type="predicted"/>
<feature type="region of interest" description="Disordered" evidence="2">
    <location>
        <begin position="309"/>
        <end position="330"/>
    </location>
</feature>
<keyword evidence="1" id="KW-0175">Coiled coil</keyword>
<protein>
    <submittedName>
        <fullName evidence="3">Uncharacterized protein</fullName>
    </submittedName>
</protein>
<feature type="region of interest" description="Disordered" evidence="2">
    <location>
        <begin position="251"/>
        <end position="296"/>
    </location>
</feature>
<accession>A0A6A3MJ26</accession>
<dbReference type="AlphaFoldDB" id="A0A6A3MJ26"/>
<feature type="coiled-coil region" evidence="1">
    <location>
        <begin position="67"/>
        <end position="94"/>
    </location>
</feature>
<evidence type="ECO:0000313" key="4">
    <source>
        <dbReference type="EMBL" id="KAE9042294.1"/>
    </source>
</evidence>
<dbReference type="EMBL" id="QXFU01000519">
    <property type="protein sequence ID" value="KAE9031522.1"/>
    <property type="molecule type" value="Genomic_DNA"/>
</dbReference>
<feature type="compositionally biased region" description="Polar residues" evidence="2">
    <location>
        <begin position="313"/>
        <end position="330"/>
    </location>
</feature>
<evidence type="ECO:0000313" key="5">
    <source>
        <dbReference type="Proteomes" id="UP000429607"/>
    </source>
</evidence>
<gene>
    <name evidence="4" type="ORF">PR001_g6257</name>
    <name evidence="3" type="ORF">PR002_g9629</name>
</gene>
<dbReference type="EMBL" id="QXFV01000291">
    <property type="protein sequence ID" value="KAE9042294.1"/>
    <property type="molecule type" value="Genomic_DNA"/>
</dbReference>
<evidence type="ECO:0000256" key="1">
    <source>
        <dbReference type="SAM" id="Coils"/>
    </source>
</evidence>
<evidence type="ECO:0000256" key="2">
    <source>
        <dbReference type="SAM" id="MobiDB-lite"/>
    </source>
</evidence>
<comment type="caution">
    <text evidence="3">The sequence shown here is derived from an EMBL/GenBank/DDBJ whole genome shotgun (WGS) entry which is preliminary data.</text>
</comment>